<evidence type="ECO:0000313" key="4">
    <source>
        <dbReference type="Proteomes" id="UP000008783"/>
    </source>
</evidence>
<dbReference type="VEuPathDB" id="FungiDB:PGTG_00277"/>
<feature type="transmembrane region" description="Helical" evidence="2">
    <location>
        <begin position="80"/>
        <end position="101"/>
    </location>
</feature>
<dbReference type="AlphaFoldDB" id="E3JQY8"/>
<organism evidence="3 4">
    <name type="scientific">Puccinia graminis f. sp. tritici (strain CRL 75-36-700-3 / race SCCL)</name>
    <name type="common">Black stem rust fungus</name>
    <dbReference type="NCBI Taxonomy" id="418459"/>
    <lineage>
        <taxon>Eukaryota</taxon>
        <taxon>Fungi</taxon>
        <taxon>Dikarya</taxon>
        <taxon>Basidiomycota</taxon>
        <taxon>Pucciniomycotina</taxon>
        <taxon>Pucciniomycetes</taxon>
        <taxon>Pucciniales</taxon>
        <taxon>Pucciniaceae</taxon>
        <taxon>Puccinia</taxon>
    </lineage>
</organism>
<evidence type="ECO:0000256" key="2">
    <source>
        <dbReference type="SAM" id="Phobius"/>
    </source>
</evidence>
<proteinExistence type="predicted"/>
<keyword evidence="2" id="KW-0472">Membrane</keyword>
<keyword evidence="4" id="KW-1185">Reference proteome</keyword>
<reference key="1">
    <citation type="submission" date="2007-01" db="EMBL/GenBank/DDBJ databases">
        <title>The Genome Sequence of Puccinia graminis f. sp. tritici Strain CRL 75-36-700-3.</title>
        <authorList>
            <consortium name="The Broad Institute Genome Sequencing Platform"/>
            <person name="Birren B."/>
            <person name="Lander E."/>
            <person name="Galagan J."/>
            <person name="Nusbaum C."/>
            <person name="Devon K."/>
            <person name="Cuomo C."/>
            <person name="Jaffe D."/>
            <person name="Butler J."/>
            <person name="Alvarez P."/>
            <person name="Gnerre S."/>
            <person name="Grabherr M."/>
            <person name="Mauceli E."/>
            <person name="Brockman W."/>
            <person name="Young S."/>
            <person name="LaButti K."/>
            <person name="Sykes S."/>
            <person name="DeCaprio D."/>
            <person name="Crawford M."/>
            <person name="Koehrsen M."/>
            <person name="Engels R."/>
            <person name="Montgomery P."/>
            <person name="Pearson M."/>
            <person name="Howarth C."/>
            <person name="Larson L."/>
            <person name="White J."/>
            <person name="Zeng Q."/>
            <person name="Kodira C."/>
            <person name="Yandava C."/>
            <person name="Alvarado L."/>
            <person name="O'Leary S."/>
            <person name="Szabo L."/>
            <person name="Dean R."/>
            <person name="Schein J."/>
        </authorList>
    </citation>
    <scope>NUCLEOTIDE SEQUENCE</scope>
    <source>
        <strain>CRL 75-36-700-3</strain>
    </source>
</reference>
<dbReference type="GO" id="GO:0070072">
    <property type="term" value="P:vacuolar proton-transporting V-type ATPase complex assembly"/>
    <property type="evidence" value="ECO:0000318"/>
    <property type="project" value="GO_Central"/>
</dbReference>
<dbReference type="HOGENOM" id="CLU_2005008_0_0_1"/>
<name>E3JQY8_PUCGT</name>
<dbReference type="KEGG" id="pgr:PGTG_00277"/>
<sequence length="124" mass="13047">MSVFPPKLGGYPGIPGAKGGNTAGRNPSRRGGTQSSSPGGIPPDELVYIPARREKPLPATSIGTYFGTLGHVFDKTNTTAAAISAIVVTNFILIGYIFAALSEPDDKKNNDTITDLQKKKKKDS</sequence>
<dbReference type="GO" id="GO:0005789">
    <property type="term" value="C:endoplasmic reticulum membrane"/>
    <property type="evidence" value="ECO:0000318"/>
    <property type="project" value="GO_Central"/>
</dbReference>
<dbReference type="RefSeq" id="XP_003307327.1">
    <property type="nucleotide sequence ID" value="XM_003307279.1"/>
</dbReference>
<dbReference type="EMBL" id="DS178262">
    <property type="protein sequence ID" value="EFP74321.1"/>
    <property type="molecule type" value="Genomic_DNA"/>
</dbReference>
<feature type="region of interest" description="Disordered" evidence="1">
    <location>
        <begin position="1"/>
        <end position="46"/>
    </location>
</feature>
<feature type="compositionally biased region" description="Gly residues" evidence="1">
    <location>
        <begin position="10"/>
        <end position="22"/>
    </location>
</feature>
<gene>
    <name evidence="3" type="ORF">PGTG_00277</name>
</gene>
<dbReference type="STRING" id="418459.E3JQY8"/>
<feature type="region of interest" description="Disordered" evidence="1">
    <location>
        <begin position="104"/>
        <end position="124"/>
    </location>
</feature>
<accession>E3JQY8</accession>
<evidence type="ECO:0000256" key="1">
    <source>
        <dbReference type="SAM" id="MobiDB-lite"/>
    </source>
</evidence>
<keyword evidence="2" id="KW-0812">Transmembrane</keyword>
<reference evidence="4" key="2">
    <citation type="journal article" date="2011" name="Proc. Natl. Acad. Sci. U.S.A.">
        <title>Obligate biotrophy features unraveled by the genomic analysis of rust fungi.</title>
        <authorList>
            <person name="Duplessis S."/>
            <person name="Cuomo C.A."/>
            <person name="Lin Y.-C."/>
            <person name="Aerts A."/>
            <person name="Tisserant E."/>
            <person name="Veneault-Fourrey C."/>
            <person name="Joly D.L."/>
            <person name="Hacquard S."/>
            <person name="Amselem J."/>
            <person name="Cantarel B.L."/>
            <person name="Chiu R."/>
            <person name="Coutinho P.M."/>
            <person name="Feau N."/>
            <person name="Field M."/>
            <person name="Frey P."/>
            <person name="Gelhaye E."/>
            <person name="Goldberg J."/>
            <person name="Grabherr M.G."/>
            <person name="Kodira C.D."/>
            <person name="Kohler A."/>
            <person name="Kuees U."/>
            <person name="Lindquist E.A."/>
            <person name="Lucas S.M."/>
            <person name="Mago R."/>
            <person name="Mauceli E."/>
            <person name="Morin E."/>
            <person name="Murat C."/>
            <person name="Pangilinan J.L."/>
            <person name="Park R."/>
            <person name="Pearson M."/>
            <person name="Quesneville H."/>
            <person name="Rouhier N."/>
            <person name="Sakthikumar S."/>
            <person name="Salamov A.A."/>
            <person name="Schmutz J."/>
            <person name="Selles B."/>
            <person name="Shapiro H."/>
            <person name="Tanguay P."/>
            <person name="Tuskan G.A."/>
            <person name="Henrissat B."/>
            <person name="Van de Peer Y."/>
            <person name="Rouze P."/>
            <person name="Ellis J.G."/>
            <person name="Dodds P.N."/>
            <person name="Schein J.E."/>
            <person name="Zhong S."/>
            <person name="Hamelin R.C."/>
            <person name="Grigoriev I.V."/>
            <person name="Szabo L.J."/>
            <person name="Martin F."/>
        </authorList>
    </citation>
    <scope>NUCLEOTIDE SEQUENCE [LARGE SCALE GENOMIC DNA]</scope>
    <source>
        <strain evidence="4">CRL 75-36-700-3 / race SCCL</strain>
    </source>
</reference>
<keyword evidence="2" id="KW-1133">Transmembrane helix</keyword>
<dbReference type="InParanoid" id="E3JQY8"/>
<dbReference type="Proteomes" id="UP000008783">
    <property type="component" value="Unassembled WGS sequence"/>
</dbReference>
<dbReference type="GeneID" id="10528008"/>
<protein>
    <submittedName>
        <fullName evidence="3">Uncharacterized protein</fullName>
    </submittedName>
</protein>
<evidence type="ECO:0000313" key="3">
    <source>
        <dbReference type="EMBL" id="EFP74321.1"/>
    </source>
</evidence>